<evidence type="ECO:0000313" key="2">
    <source>
        <dbReference type="EMBL" id="KAJ8967735.1"/>
    </source>
</evidence>
<feature type="coiled-coil region" evidence="1">
    <location>
        <begin position="27"/>
        <end position="85"/>
    </location>
</feature>
<dbReference type="EMBL" id="JAPWTJ010002149">
    <property type="protein sequence ID" value="KAJ8967735.1"/>
    <property type="molecule type" value="Genomic_DNA"/>
</dbReference>
<keyword evidence="3" id="KW-1185">Reference proteome</keyword>
<name>A0ABQ9IWI9_9CUCU</name>
<keyword evidence="1" id="KW-0175">Coiled coil</keyword>
<comment type="caution">
    <text evidence="2">The sequence shown here is derived from an EMBL/GenBank/DDBJ whole genome shotgun (WGS) entry which is preliminary data.</text>
</comment>
<dbReference type="Proteomes" id="UP001162164">
    <property type="component" value="Unassembled WGS sequence"/>
</dbReference>
<evidence type="ECO:0000256" key="1">
    <source>
        <dbReference type="SAM" id="Coils"/>
    </source>
</evidence>
<sequence length="120" mass="14111">MGKFILYPVLATMLRYEHLSHKANPEDTDTLKELEAMETELNKKEEEITMVMALYKEVLALKQQIKNLKARASQASINIQDQKESSVKFKEYNNPQAAFHLTKLLRQIQHYQLRYKNDVN</sequence>
<evidence type="ECO:0000313" key="3">
    <source>
        <dbReference type="Proteomes" id="UP001162164"/>
    </source>
</evidence>
<organism evidence="2 3">
    <name type="scientific">Molorchus minor</name>
    <dbReference type="NCBI Taxonomy" id="1323400"/>
    <lineage>
        <taxon>Eukaryota</taxon>
        <taxon>Metazoa</taxon>
        <taxon>Ecdysozoa</taxon>
        <taxon>Arthropoda</taxon>
        <taxon>Hexapoda</taxon>
        <taxon>Insecta</taxon>
        <taxon>Pterygota</taxon>
        <taxon>Neoptera</taxon>
        <taxon>Endopterygota</taxon>
        <taxon>Coleoptera</taxon>
        <taxon>Polyphaga</taxon>
        <taxon>Cucujiformia</taxon>
        <taxon>Chrysomeloidea</taxon>
        <taxon>Cerambycidae</taxon>
        <taxon>Lamiinae</taxon>
        <taxon>Monochamini</taxon>
        <taxon>Molorchus</taxon>
    </lineage>
</organism>
<protein>
    <submittedName>
        <fullName evidence="2">Uncharacterized protein</fullName>
    </submittedName>
</protein>
<gene>
    <name evidence="2" type="ORF">NQ317_009797</name>
</gene>
<proteinExistence type="predicted"/>
<reference evidence="2" key="1">
    <citation type="journal article" date="2023" name="Insect Mol. Biol.">
        <title>Genome sequencing provides insights into the evolution of gene families encoding plant cell wall-degrading enzymes in longhorned beetles.</title>
        <authorList>
            <person name="Shin N.R."/>
            <person name="Okamura Y."/>
            <person name="Kirsch R."/>
            <person name="Pauchet Y."/>
        </authorList>
    </citation>
    <scope>NUCLEOTIDE SEQUENCE</scope>
    <source>
        <strain evidence="2">MMC_N1</strain>
    </source>
</reference>
<feature type="non-terminal residue" evidence="2">
    <location>
        <position position="120"/>
    </location>
</feature>
<accession>A0ABQ9IWI9</accession>